<keyword evidence="2" id="KW-1185">Reference proteome</keyword>
<dbReference type="Pfam" id="PF11225">
    <property type="entry name" value="DUF3024"/>
    <property type="match status" value="1"/>
</dbReference>
<protein>
    <recommendedName>
        <fullName evidence="3">DUF3024 domain-containing protein</fullName>
    </recommendedName>
</protein>
<dbReference type="EMBL" id="JAUTWS010000009">
    <property type="protein sequence ID" value="MDO9708903.1"/>
    <property type="molecule type" value="Genomic_DNA"/>
</dbReference>
<sequence length="132" mass="14847">MASVLTLQSAAMAPMEAATPAPAPLPRRHPNGFDLRRIERVLSRRKRYRYVTPKIAATADGYRIESPCCSRSVDAEGGIIDVALLRHDDAAARWTLWRKDHAAGAWLAHSSWQDLNALLAWLNEDPGREFWQ</sequence>
<gene>
    <name evidence="1" type="ORF">Q7A36_11170</name>
</gene>
<evidence type="ECO:0000313" key="1">
    <source>
        <dbReference type="EMBL" id="MDO9708903.1"/>
    </source>
</evidence>
<dbReference type="RefSeq" id="WP_305103770.1">
    <property type="nucleotide sequence ID" value="NZ_JAUTWS010000009.1"/>
</dbReference>
<accession>A0ABT9DYD6</accession>
<organism evidence="1 2">
    <name type="scientific">Paracraurococcus lichenis</name>
    <dbReference type="NCBI Taxonomy" id="3064888"/>
    <lineage>
        <taxon>Bacteria</taxon>
        <taxon>Pseudomonadati</taxon>
        <taxon>Pseudomonadota</taxon>
        <taxon>Alphaproteobacteria</taxon>
        <taxon>Acetobacterales</taxon>
        <taxon>Roseomonadaceae</taxon>
        <taxon>Paracraurococcus</taxon>
    </lineage>
</organism>
<evidence type="ECO:0000313" key="2">
    <source>
        <dbReference type="Proteomes" id="UP001243009"/>
    </source>
</evidence>
<reference evidence="1 2" key="1">
    <citation type="submission" date="2023-08" db="EMBL/GenBank/DDBJ databases">
        <title>The draft genome sequence of Paracraurococcus sp. LOR1-02.</title>
        <authorList>
            <person name="Kingkaew E."/>
            <person name="Tanasupawat S."/>
        </authorList>
    </citation>
    <scope>NUCLEOTIDE SEQUENCE [LARGE SCALE GENOMIC DNA]</scope>
    <source>
        <strain evidence="1 2">LOR1-02</strain>
    </source>
</reference>
<name>A0ABT9DYD6_9PROT</name>
<dbReference type="InterPro" id="IPR021388">
    <property type="entry name" value="DUF3024"/>
</dbReference>
<dbReference type="Proteomes" id="UP001243009">
    <property type="component" value="Unassembled WGS sequence"/>
</dbReference>
<evidence type="ECO:0008006" key="3">
    <source>
        <dbReference type="Google" id="ProtNLM"/>
    </source>
</evidence>
<comment type="caution">
    <text evidence="1">The sequence shown here is derived from an EMBL/GenBank/DDBJ whole genome shotgun (WGS) entry which is preliminary data.</text>
</comment>
<proteinExistence type="predicted"/>